<evidence type="ECO:0000313" key="3">
    <source>
        <dbReference type="Proteomes" id="UP000024376"/>
    </source>
</evidence>
<dbReference type="KEGG" id="trr:M419DRAFT_121605"/>
<feature type="region of interest" description="Disordered" evidence="1">
    <location>
        <begin position="35"/>
        <end position="61"/>
    </location>
</feature>
<reference evidence="3" key="1">
    <citation type="journal article" date="2013" name="Ind. Biotechnol.">
        <title>Comparative genomics analysis of Trichoderma reesei strains.</title>
        <authorList>
            <person name="Koike H."/>
            <person name="Aerts A."/>
            <person name="LaButti K."/>
            <person name="Grigoriev I.V."/>
            <person name="Baker S.E."/>
        </authorList>
    </citation>
    <scope>NUCLEOTIDE SEQUENCE [LARGE SCALE GENOMIC DNA]</scope>
    <source>
        <strain evidence="3">ATCC 56765 / BCRC 32924 / NRRL 11460 / Rut C-30</strain>
    </source>
</reference>
<organism evidence="2 3">
    <name type="scientific">Hypocrea jecorina (strain ATCC 56765 / BCRC 32924 / NRRL 11460 / Rut C-30)</name>
    <name type="common">Trichoderma reesei</name>
    <dbReference type="NCBI Taxonomy" id="1344414"/>
    <lineage>
        <taxon>Eukaryota</taxon>
        <taxon>Fungi</taxon>
        <taxon>Dikarya</taxon>
        <taxon>Ascomycota</taxon>
        <taxon>Pezizomycotina</taxon>
        <taxon>Sordariomycetes</taxon>
        <taxon>Hypocreomycetidae</taxon>
        <taxon>Hypocreales</taxon>
        <taxon>Hypocreaceae</taxon>
        <taxon>Trichoderma</taxon>
    </lineage>
</organism>
<dbReference type="HOGENOM" id="CLU_2924369_0_0_1"/>
<feature type="compositionally biased region" description="Polar residues" evidence="1">
    <location>
        <begin position="49"/>
        <end position="61"/>
    </location>
</feature>
<dbReference type="EMBL" id="KI911139">
    <property type="protein sequence ID" value="ETS06620.1"/>
    <property type="molecule type" value="Genomic_DNA"/>
</dbReference>
<dbReference type="Proteomes" id="UP000024376">
    <property type="component" value="Unassembled WGS sequence"/>
</dbReference>
<evidence type="ECO:0000256" key="1">
    <source>
        <dbReference type="SAM" id="MobiDB-lite"/>
    </source>
</evidence>
<gene>
    <name evidence="2" type="ORF">M419DRAFT_121605</name>
</gene>
<sequence length="61" mass="6654">MKILVAVRMSKTIRADKFVTVAAFSPVQFAWRGGRPPGSVSRCRWPQRARSSTSSAMGAIS</sequence>
<dbReference type="AlphaFoldDB" id="A0A024SMS5"/>
<name>A0A024SMS5_HYPJR</name>
<accession>A0A024SMS5</accession>
<evidence type="ECO:0000313" key="2">
    <source>
        <dbReference type="EMBL" id="ETS06620.1"/>
    </source>
</evidence>
<proteinExistence type="predicted"/>
<protein>
    <submittedName>
        <fullName evidence="2">Uncharacterized protein</fullName>
    </submittedName>
</protein>